<proteinExistence type="inferred from homology"/>
<reference evidence="10 11" key="1">
    <citation type="journal article" date="2023" name="Int. J. Syst. Evol. Microbiol.">
        <title>Ligilactobacillus ubinensis sp. nov., a novel species isolated from the wild ferment of a durian fruit (Durio zibethinus).</title>
        <authorList>
            <person name="Heng Y.C."/>
            <person name="Menon N."/>
            <person name="Chen B."/>
            <person name="Loo B.Z.L."/>
            <person name="Wong G.W.J."/>
            <person name="Lim A.C.H."/>
            <person name="Silvaraju S."/>
            <person name="Kittelmann S."/>
        </authorList>
    </citation>
    <scope>NUCLEOTIDE SEQUENCE [LARGE SCALE GENOMIC DNA]</scope>
    <source>
        <strain evidence="10 11">WILCCON 0076</strain>
    </source>
</reference>
<dbReference type="PANTHER" id="PTHR30614">
    <property type="entry name" value="MEMBRANE COMPONENT OF AMINO ACID ABC TRANSPORTER"/>
    <property type="match status" value="1"/>
</dbReference>
<keyword evidence="6 8" id="KW-1133">Transmembrane helix</keyword>
<dbReference type="EMBL" id="JAIULA010000001">
    <property type="protein sequence ID" value="MCP0885760.1"/>
    <property type="molecule type" value="Genomic_DNA"/>
</dbReference>
<evidence type="ECO:0000256" key="8">
    <source>
        <dbReference type="RuleBase" id="RU363032"/>
    </source>
</evidence>
<dbReference type="GO" id="GO:0022857">
    <property type="term" value="F:transmembrane transporter activity"/>
    <property type="evidence" value="ECO:0007669"/>
    <property type="project" value="InterPro"/>
</dbReference>
<dbReference type="Gene3D" id="1.10.3720.10">
    <property type="entry name" value="MetI-like"/>
    <property type="match status" value="1"/>
</dbReference>
<keyword evidence="11" id="KW-1185">Reference proteome</keyword>
<evidence type="ECO:0000256" key="1">
    <source>
        <dbReference type="ARBA" id="ARBA00004651"/>
    </source>
</evidence>
<accession>A0A9X2FH26</accession>
<dbReference type="InterPro" id="IPR035906">
    <property type="entry name" value="MetI-like_sf"/>
</dbReference>
<evidence type="ECO:0000256" key="3">
    <source>
        <dbReference type="ARBA" id="ARBA00022475"/>
    </source>
</evidence>
<dbReference type="CDD" id="cd06261">
    <property type="entry name" value="TM_PBP2"/>
    <property type="match status" value="1"/>
</dbReference>
<evidence type="ECO:0000256" key="6">
    <source>
        <dbReference type="ARBA" id="ARBA00022989"/>
    </source>
</evidence>
<comment type="caution">
    <text evidence="10">The sequence shown here is derived from an EMBL/GenBank/DDBJ whole genome shotgun (WGS) entry which is preliminary data.</text>
</comment>
<dbReference type="GO" id="GO:0006865">
    <property type="term" value="P:amino acid transport"/>
    <property type="evidence" value="ECO:0007669"/>
    <property type="project" value="UniProtKB-KW"/>
</dbReference>
<keyword evidence="3" id="KW-1003">Cell membrane</keyword>
<dbReference type="PANTHER" id="PTHR30614:SF0">
    <property type="entry name" value="L-CYSTINE TRANSPORT SYSTEM PERMEASE PROTEIN TCYL"/>
    <property type="match status" value="1"/>
</dbReference>
<sequence length="229" mass="25555">MKFAVSAFPQILTALKVTVYLSVIAVLIGTILAVLIVIIREKKIIVLNQIAAFLVSFIRGTPVIVQMYVVYYGLPQLLLILKSNGFDVNPNGLSALAIAITAYALNAMANLSESIKSAYHSVDYRQYEAAVSVGMTPFRAMIRIVIPQLIANLIPNYANFFIDLTKDTSLVYNIGIIEIMAKANIISSIGFKYLETYLDALIIYVVICWVFARIFRFSEVIVRKKVFQN</sequence>
<comment type="similarity">
    <text evidence="8">Belongs to the binding-protein-dependent transport system permease family.</text>
</comment>
<feature type="transmembrane region" description="Helical" evidence="8">
    <location>
        <begin position="51"/>
        <end position="72"/>
    </location>
</feature>
<dbReference type="SUPFAM" id="SSF161098">
    <property type="entry name" value="MetI-like"/>
    <property type="match status" value="1"/>
</dbReference>
<feature type="transmembrane region" description="Helical" evidence="8">
    <location>
        <begin position="197"/>
        <end position="215"/>
    </location>
</feature>
<dbReference type="InterPro" id="IPR043429">
    <property type="entry name" value="ArtM/GltK/GlnP/TcyL/YhdX-like"/>
</dbReference>
<evidence type="ECO:0000256" key="2">
    <source>
        <dbReference type="ARBA" id="ARBA00022448"/>
    </source>
</evidence>
<dbReference type="GO" id="GO:0043190">
    <property type="term" value="C:ATP-binding cassette (ABC) transporter complex"/>
    <property type="evidence" value="ECO:0007669"/>
    <property type="project" value="InterPro"/>
</dbReference>
<organism evidence="10 11">
    <name type="scientific">Ligilactobacillus ubinensis</name>
    <dbReference type="NCBI Taxonomy" id="2876789"/>
    <lineage>
        <taxon>Bacteria</taxon>
        <taxon>Bacillati</taxon>
        <taxon>Bacillota</taxon>
        <taxon>Bacilli</taxon>
        <taxon>Lactobacillales</taxon>
        <taxon>Lactobacillaceae</taxon>
        <taxon>Ligilactobacillus</taxon>
    </lineage>
</organism>
<keyword evidence="5" id="KW-0029">Amino-acid transport</keyword>
<keyword evidence="7 8" id="KW-0472">Membrane</keyword>
<evidence type="ECO:0000256" key="4">
    <source>
        <dbReference type="ARBA" id="ARBA00022692"/>
    </source>
</evidence>
<dbReference type="Pfam" id="PF00528">
    <property type="entry name" value="BPD_transp_1"/>
    <property type="match status" value="1"/>
</dbReference>
<evidence type="ECO:0000259" key="9">
    <source>
        <dbReference type="PROSITE" id="PS50928"/>
    </source>
</evidence>
<dbReference type="InterPro" id="IPR010065">
    <property type="entry name" value="AA_ABC_transptr_permease_3TM"/>
</dbReference>
<protein>
    <submittedName>
        <fullName evidence="10">Amino acid ABC transporter permease</fullName>
    </submittedName>
</protein>
<dbReference type="InterPro" id="IPR000515">
    <property type="entry name" value="MetI-like"/>
</dbReference>
<feature type="domain" description="ABC transmembrane type-1" evidence="9">
    <location>
        <begin position="15"/>
        <end position="215"/>
    </location>
</feature>
<dbReference type="PROSITE" id="PS50928">
    <property type="entry name" value="ABC_TM1"/>
    <property type="match status" value="1"/>
</dbReference>
<dbReference type="RefSeq" id="WP_253358749.1">
    <property type="nucleotide sequence ID" value="NZ_JAIULA010000001.1"/>
</dbReference>
<gene>
    <name evidence="10" type="ORF">LB941_00245</name>
</gene>
<evidence type="ECO:0000313" key="10">
    <source>
        <dbReference type="EMBL" id="MCP0885760.1"/>
    </source>
</evidence>
<feature type="transmembrane region" description="Helical" evidence="8">
    <location>
        <begin position="20"/>
        <end position="39"/>
    </location>
</feature>
<evidence type="ECO:0000313" key="11">
    <source>
        <dbReference type="Proteomes" id="UP001139006"/>
    </source>
</evidence>
<dbReference type="AlphaFoldDB" id="A0A9X2FH26"/>
<comment type="subcellular location">
    <subcellularLocation>
        <location evidence="1 8">Cell membrane</location>
        <topology evidence="1 8">Multi-pass membrane protein</topology>
    </subcellularLocation>
</comment>
<feature type="transmembrane region" description="Helical" evidence="8">
    <location>
        <begin position="170"/>
        <end position="191"/>
    </location>
</feature>
<evidence type="ECO:0000256" key="5">
    <source>
        <dbReference type="ARBA" id="ARBA00022970"/>
    </source>
</evidence>
<keyword evidence="2 8" id="KW-0813">Transport</keyword>
<evidence type="ECO:0000256" key="7">
    <source>
        <dbReference type="ARBA" id="ARBA00023136"/>
    </source>
</evidence>
<dbReference type="NCBIfam" id="TIGR01726">
    <property type="entry name" value="HEQRo_perm_3TM"/>
    <property type="match status" value="1"/>
</dbReference>
<dbReference type="Proteomes" id="UP001139006">
    <property type="component" value="Unassembled WGS sequence"/>
</dbReference>
<keyword evidence="4 8" id="KW-0812">Transmembrane</keyword>
<name>A0A9X2FH26_9LACO</name>